<organism evidence="2 3">
    <name type="scientific">Bradyrhizobium japonicum</name>
    <dbReference type="NCBI Taxonomy" id="375"/>
    <lineage>
        <taxon>Bacteria</taxon>
        <taxon>Pseudomonadati</taxon>
        <taxon>Pseudomonadota</taxon>
        <taxon>Alphaproteobacteria</taxon>
        <taxon>Hyphomicrobiales</taxon>
        <taxon>Nitrobacteraceae</taxon>
        <taxon>Bradyrhizobium</taxon>
    </lineage>
</organism>
<sequence>MTSSNFLRTFVLAGAGALLSGTIAQAGPIPTHLSTMKSMVDQTTTEVRWVGGWRGGYGYRGVGWGYRGYGYRGYGYRGLGYGVVAGAVVGGAIARSAYYGSYGGYYPAYGYGYAPASYYGYGGGYGYDYGYGGDFCAPSGSYWAY</sequence>
<evidence type="ECO:0000313" key="3">
    <source>
        <dbReference type="Proteomes" id="UP001549291"/>
    </source>
</evidence>
<comment type="caution">
    <text evidence="2">The sequence shown here is derived from an EMBL/GenBank/DDBJ whole genome shotgun (WGS) entry which is preliminary data.</text>
</comment>
<keyword evidence="3" id="KW-1185">Reference proteome</keyword>
<feature type="signal peptide" evidence="1">
    <location>
        <begin position="1"/>
        <end position="26"/>
    </location>
</feature>
<protein>
    <submittedName>
        <fullName evidence="2">Uncharacterized protein</fullName>
    </submittedName>
</protein>
<evidence type="ECO:0000256" key="1">
    <source>
        <dbReference type="SAM" id="SignalP"/>
    </source>
</evidence>
<keyword evidence="1" id="KW-0732">Signal</keyword>
<accession>A0ABV2S3R9</accession>
<reference evidence="2 3" key="1">
    <citation type="submission" date="2024-06" db="EMBL/GenBank/DDBJ databases">
        <title>Genomic Encyclopedia of Type Strains, Phase V (KMG-V): Genome sequencing to study the core and pangenomes of soil and plant-associated prokaryotes.</title>
        <authorList>
            <person name="Whitman W."/>
        </authorList>
    </citation>
    <scope>NUCLEOTIDE SEQUENCE [LARGE SCALE GENOMIC DNA]</scope>
    <source>
        <strain evidence="2 3">USDA 160</strain>
    </source>
</reference>
<dbReference type="RefSeq" id="WP_038956720.1">
    <property type="nucleotide sequence ID" value="NZ_CP066351.1"/>
</dbReference>
<evidence type="ECO:0000313" key="2">
    <source>
        <dbReference type="EMBL" id="MET4723809.1"/>
    </source>
</evidence>
<gene>
    <name evidence="2" type="ORF">ABIF63_007915</name>
</gene>
<name>A0ABV2S3R9_BRAJP</name>
<dbReference type="EMBL" id="JBEPTQ010000002">
    <property type="protein sequence ID" value="MET4723809.1"/>
    <property type="molecule type" value="Genomic_DNA"/>
</dbReference>
<dbReference type="Proteomes" id="UP001549291">
    <property type="component" value="Unassembled WGS sequence"/>
</dbReference>
<feature type="chain" id="PRO_5046475260" evidence="1">
    <location>
        <begin position="27"/>
        <end position="145"/>
    </location>
</feature>
<proteinExistence type="predicted"/>